<protein>
    <submittedName>
        <fullName evidence="2">Uncharacterized protein</fullName>
    </submittedName>
</protein>
<proteinExistence type="predicted"/>
<keyword evidence="3" id="KW-1185">Reference proteome</keyword>
<evidence type="ECO:0000313" key="3">
    <source>
        <dbReference type="Proteomes" id="UP000837857"/>
    </source>
</evidence>
<accession>A0ABN8I724</accession>
<name>A0ABN8I724_9NEOP</name>
<gene>
    <name evidence="2" type="ORF">IPOD504_LOCUS5812</name>
</gene>
<reference evidence="2" key="1">
    <citation type="submission" date="2022-03" db="EMBL/GenBank/DDBJ databases">
        <authorList>
            <person name="Martin H S."/>
        </authorList>
    </citation>
    <scope>NUCLEOTIDE SEQUENCE</scope>
</reference>
<dbReference type="Proteomes" id="UP000837857">
    <property type="component" value="Chromosome 17"/>
</dbReference>
<organism evidence="2 3">
    <name type="scientific">Iphiclides podalirius</name>
    <name type="common">scarce swallowtail</name>
    <dbReference type="NCBI Taxonomy" id="110791"/>
    <lineage>
        <taxon>Eukaryota</taxon>
        <taxon>Metazoa</taxon>
        <taxon>Ecdysozoa</taxon>
        <taxon>Arthropoda</taxon>
        <taxon>Hexapoda</taxon>
        <taxon>Insecta</taxon>
        <taxon>Pterygota</taxon>
        <taxon>Neoptera</taxon>
        <taxon>Endopterygota</taxon>
        <taxon>Lepidoptera</taxon>
        <taxon>Glossata</taxon>
        <taxon>Ditrysia</taxon>
        <taxon>Papilionoidea</taxon>
        <taxon>Papilionidae</taxon>
        <taxon>Papilioninae</taxon>
        <taxon>Iphiclides</taxon>
    </lineage>
</organism>
<dbReference type="EMBL" id="OW152829">
    <property type="protein sequence ID" value="CAH2047517.1"/>
    <property type="molecule type" value="Genomic_DNA"/>
</dbReference>
<feature type="non-terminal residue" evidence="2">
    <location>
        <position position="350"/>
    </location>
</feature>
<evidence type="ECO:0000313" key="2">
    <source>
        <dbReference type="EMBL" id="CAH2047517.1"/>
    </source>
</evidence>
<sequence>MILSCVASSDRGRDPGIRFPVGRASQESALPADKCRPTFSLMNMYREPPRGCKVYAKLNHKRPDVLKQGTVNMARIELNLCTRPPGTRNWAECNRGPPRRVPIDRRRGAAGALLATIKDAGDLAELYPIKHSVCLRFLRVQYARSAVGERFACARCSYERSGTNAFCRGLEAFARPESCQLGSSSWVRALLCTRQFFYSEPIKNRGTSYKHALYQAFGKQQRLAISRRFQFTFRRTQALTIRGDYTGRHYWPLRIPSTRTACHGGERGPPPPFHSNDAQPRKLRSSDVYLSSNVNRALLESRARISRLQREGARGRRHWLIIVAPGAPRIALDKPLPTYCASPDSPHNAL</sequence>
<feature type="region of interest" description="Disordered" evidence="1">
    <location>
        <begin position="261"/>
        <end position="280"/>
    </location>
</feature>
<evidence type="ECO:0000256" key="1">
    <source>
        <dbReference type="SAM" id="MobiDB-lite"/>
    </source>
</evidence>